<dbReference type="InterPro" id="IPR036005">
    <property type="entry name" value="Creatinase/aminopeptidase-like"/>
</dbReference>
<dbReference type="GO" id="GO:0070006">
    <property type="term" value="F:metalloaminopeptidase activity"/>
    <property type="evidence" value="ECO:0007669"/>
    <property type="project" value="TreeGrafter"/>
</dbReference>
<feature type="domain" description="Peptidase M24" evidence="1">
    <location>
        <begin position="17"/>
        <end position="84"/>
    </location>
</feature>
<dbReference type="Proteomes" id="UP000222366">
    <property type="component" value="Unassembled WGS sequence"/>
</dbReference>
<dbReference type="PANTHER" id="PTHR43330">
    <property type="entry name" value="METHIONINE AMINOPEPTIDASE"/>
    <property type="match status" value="1"/>
</dbReference>
<dbReference type="EMBL" id="NJAJ01000003">
    <property type="protein sequence ID" value="PHM67406.1"/>
    <property type="molecule type" value="Genomic_DNA"/>
</dbReference>
<proteinExistence type="predicted"/>
<keyword evidence="2" id="KW-0378">Hydrolase</keyword>
<comment type="caution">
    <text evidence="2">The sequence shown here is derived from an EMBL/GenBank/DDBJ whole genome shotgun (WGS) entry which is preliminary data.</text>
</comment>
<gene>
    <name evidence="2" type="ORF">Xsto_00285</name>
</gene>
<dbReference type="PANTHER" id="PTHR43330:SF27">
    <property type="entry name" value="METHIONINE AMINOPEPTIDASE"/>
    <property type="match status" value="1"/>
</dbReference>
<name>A0A2D0KVD0_9GAMM</name>
<keyword evidence="2" id="KW-0031">Aminopeptidase</keyword>
<organism evidence="2 3">
    <name type="scientific">Xenorhabdus stockiae</name>
    <dbReference type="NCBI Taxonomy" id="351614"/>
    <lineage>
        <taxon>Bacteria</taxon>
        <taxon>Pseudomonadati</taxon>
        <taxon>Pseudomonadota</taxon>
        <taxon>Gammaproteobacteria</taxon>
        <taxon>Enterobacterales</taxon>
        <taxon>Morganellaceae</taxon>
        <taxon>Xenorhabdus</taxon>
    </lineage>
</organism>
<sequence length="84" mass="9002">MADSTGVLIKNSEEIKRMEIAGHMTGQVLEAVRQIIVPGVTTLEIDAFCHNYIVNTLGAIPGSLGQYGFPHTVNTSVNHVVCHG</sequence>
<reference evidence="2 3" key="1">
    <citation type="journal article" date="2017" name="Nat. Microbiol.">
        <title>Natural product diversity associated with the nematode symbionts Photorhabdus and Xenorhabdus.</title>
        <authorList>
            <person name="Tobias N.J."/>
            <person name="Wolff H."/>
            <person name="Djahanschiri B."/>
            <person name="Grundmann F."/>
            <person name="Kronenwerth M."/>
            <person name="Shi Y.M."/>
            <person name="Simonyi S."/>
            <person name="Grun P."/>
            <person name="Shapiro-Ilan D."/>
            <person name="Pidot S.J."/>
            <person name="Stinear T.P."/>
            <person name="Ebersberger I."/>
            <person name="Bode H.B."/>
        </authorList>
    </citation>
    <scope>NUCLEOTIDE SEQUENCE [LARGE SCALE GENOMIC DNA]</scope>
    <source>
        <strain evidence="2 3">DSM 17904</strain>
    </source>
</reference>
<keyword evidence="2" id="KW-0645">Protease</keyword>
<accession>A0A2D0KVD0</accession>
<evidence type="ECO:0000313" key="3">
    <source>
        <dbReference type="Proteomes" id="UP000222366"/>
    </source>
</evidence>
<dbReference type="AlphaFoldDB" id="A0A2D0KVD0"/>
<keyword evidence="3" id="KW-1185">Reference proteome</keyword>
<dbReference type="GO" id="GO:0005829">
    <property type="term" value="C:cytosol"/>
    <property type="evidence" value="ECO:0007669"/>
    <property type="project" value="TreeGrafter"/>
</dbReference>
<dbReference type="Pfam" id="PF00557">
    <property type="entry name" value="Peptidase_M24"/>
    <property type="match status" value="1"/>
</dbReference>
<dbReference type="InterPro" id="IPR000994">
    <property type="entry name" value="Pept_M24"/>
</dbReference>
<protein>
    <submittedName>
        <fullName evidence="2">Methionine aminopeptidase</fullName>
    </submittedName>
</protein>
<dbReference type="SUPFAM" id="SSF55920">
    <property type="entry name" value="Creatinase/aminopeptidase"/>
    <property type="match status" value="1"/>
</dbReference>
<evidence type="ECO:0000259" key="1">
    <source>
        <dbReference type="Pfam" id="PF00557"/>
    </source>
</evidence>
<evidence type="ECO:0000313" key="2">
    <source>
        <dbReference type="EMBL" id="PHM67406.1"/>
    </source>
</evidence>
<dbReference type="Gene3D" id="3.90.230.10">
    <property type="entry name" value="Creatinase/methionine aminopeptidase superfamily"/>
    <property type="match status" value="1"/>
</dbReference>